<comment type="caution">
    <text evidence="1">The sequence shown here is derived from an EMBL/GenBank/DDBJ whole genome shotgun (WGS) entry which is preliminary data.</text>
</comment>
<dbReference type="EMBL" id="BMFL01000010">
    <property type="protein sequence ID" value="GGE99115.1"/>
    <property type="molecule type" value="Genomic_DNA"/>
</dbReference>
<dbReference type="Proteomes" id="UP000650994">
    <property type="component" value="Unassembled WGS sequence"/>
</dbReference>
<reference evidence="2" key="1">
    <citation type="journal article" date="2019" name="Int. J. Syst. Evol. Microbiol.">
        <title>The Global Catalogue of Microorganisms (GCM) 10K type strain sequencing project: providing services to taxonomists for standard genome sequencing and annotation.</title>
        <authorList>
            <consortium name="The Broad Institute Genomics Platform"/>
            <consortium name="The Broad Institute Genome Sequencing Center for Infectious Disease"/>
            <person name="Wu L."/>
            <person name="Ma J."/>
        </authorList>
    </citation>
    <scope>NUCLEOTIDE SEQUENCE [LARGE SCALE GENOMIC DNA]</scope>
    <source>
        <strain evidence="2">CGMCC 1.12707</strain>
    </source>
</reference>
<evidence type="ECO:0000313" key="2">
    <source>
        <dbReference type="Proteomes" id="UP000650994"/>
    </source>
</evidence>
<protein>
    <submittedName>
        <fullName evidence="1">Uncharacterized protein</fullName>
    </submittedName>
</protein>
<gene>
    <name evidence="1" type="ORF">GCM10010984_15880</name>
</gene>
<organism evidence="1 2">
    <name type="scientific">Chishuiella changwenlii</name>
    <dbReference type="NCBI Taxonomy" id="1434701"/>
    <lineage>
        <taxon>Bacteria</taxon>
        <taxon>Pseudomonadati</taxon>
        <taxon>Bacteroidota</taxon>
        <taxon>Flavobacteriia</taxon>
        <taxon>Flavobacteriales</taxon>
        <taxon>Weeksellaceae</taxon>
        <taxon>Chishuiella</taxon>
    </lineage>
</organism>
<sequence>MKDNNSNLSIVFNNNRIDFWFCKSFEDYFFGLKFVSTITIEISNIKTKQNEFIIARKKAKNC</sequence>
<name>A0ABQ1TP89_9FLAO</name>
<keyword evidence="2" id="KW-1185">Reference proteome</keyword>
<evidence type="ECO:0000313" key="1">
    <source>
        <dbReference type="EMBL" id="GGE99115.1"/>
    </source>
</evidence>
<proteinExistence type="predicted"/>
<accession>A0ABQ1TP89</accession>